<evidence type="ECO:0000313" key="2">
    <source>
        <dbReference type="EMBL" id="RZH67230.1"/>
    </source>
</evidence>
<comment type="caution">
    <text evidence="2">The sequence shown here is derived from an EMBL/GenBank/DDBJ whole genome shotgun (WGS) entry which is preliminary data.</text>
</comment>
<feature type="compositionally biased region" description="Low complexity" evidence="1">
    <location>
        <begin position="24"/>
        <end position="36"/>
    </location>
</feature>
<evidence type="ECO:0000256" key="1">
    <source>
        <dbReference type="SAM" id="MobiDB-lite"/>
    </source>
</evidence>
<dbReference type="OrthoDB" id="168828at2157"/>
<accession>A0A482XXL8</accession>
<feature type="region of interest" description="Disordered" evidence="1">
    <location>
        <begin position="1"/>
        <end position="36"/>
    </location>
</feature>
<gene>
    <name evidence="2" type="ORF">ELS17_15935</name>
</gene>
<organism evidence="2 3">
    <name type="scientific">Natrinema altunense</name>
    <dbReference type="NCBI Taxonomy" id="222984"/>
    <lineage>
        <taxon>Archaea</taxon>
        <taxon>Methanobacteriati</taxon>
        <taxon>Methanobacteriota</taxon>
        <taxon>Stenosarchaea group</taxon>
        <taxon>Halobacteria</taxon>
        <taxon>Halobacteriales</taxon>
        <taxon>Natrialbaceae</taxon>
        <taxon>Natrinema</taxon>
    </lineage>
</organism>
<reference evidence="2 3" key="1">
    <citation type="submission" date="2019-02" db="EMBL/GenBank/DDBJ databases">
        <title>Genome analysis provides insights into bioremediation potentialities and Haloocin production by Natrinema altunense strain 4.1R isolated from Chott Douz in Tunisian desert.</title>
        <authorList>
            <person name="Najjari A."/>
            <person name="Youssef N."/>
            <person name="Ben Dhia O."/>
            <person name="Ferjani R."/>
            <person name="El Hidri D."/>
            <person name="Ouzari H.I."/>
            <person name="Cherif A."/>
        </authorList>
    </citation>
    <scope>NUCLEOTIDE SEQUENCE [LARGE SCALE GENOMIC DNA]</scope>
    <source>
        <strain evidence="2 3">4.1R</strain>
    </source>
</reference>
<feature type="region of interest" description="Disordered" evidence="1">
    <location>
        <begin position="121"/>
        <end position="144"/>
    </location>
</feature>
<protein>
    <submittedName>
        <fullName evidence="2">YbaB/EbfC family DNA-binding protein</fullName>
    </submittedName>
</protein>
<dbReference type="RefSeq" id="WP_130171453.1">
    <property type="nucleotide sequence ID" value="NZ_SHMR01000007.1"/>
</dbReference>
<proteinExistence type="predicted"/>
<dbReference type="Proteomes" id="UP000292704">
    <property type="component" value="Unassembled WGS sequence"/>
</dbReference>
<dbReference type="STRING" id="222984.GCA_000731985_01785"/>
<dbReference type="AlphaFoldDB" id="A0A482XXL8"/>
<keyword evidence="2" id="KW-0238">DNA-binding</keyword>
<dbReference type="GO" id="GO:0003677">
    <property type="term" value="F:DNA binding"/>
    <property type="evidence" value="ECO:0007669"/>
    <property type="project" value="UniProtKB-KW"/>
</dbReference>
<feature type="compositionally biased region" description="Low complexity" evidence="1">
    <location>
        <begin position="7"/>
        <end position="16"/>
    </location>
</feature>
<name>A0A482XXL8_9EURY</name>
<dbReference type="EMBL" id="SHMR01000007">
    <property type="protein sequence ID" value="RZH67230.1"/>
    <property type="molecule type" value="Genomic_DNA"/>
</dbReference>
<sequence length="144" mass="14429">MAREKTTAAPDTGAGTADDDAEDAPPLSTDPTAPATIAATRAGADAGGATALPNTLTIIGQGLPSSVELTVDGEIEPAGEDGTSDLTVLSGTTVEGTVEDGTVTVRFSGELTDVTFVDRGITGRTPATTPNVHVDYGTPERSRS</sequence>
<evidence type="ECO:0000313" key="3">
    <source>
        <dbReference type="Proteomes" id="UP000292704"/>
    </source>
</evidence>